<accession>A0A9D9N9B5</accession>
<dbReference type="InterPro" id="IPR035965">
    <property type="entry name" value="PAS-like_dom_sf"/>
</dbReference>
<name>A0A9D9N9B5_9BACT</name>
<reference evidence="2" key="1">
    <citation type="submission" date="2020-10" db="EMBL/GenBank/DDBJ databases">
        <authorList>
            <person name="Gilroy R."/>
        </authorList>
    </citation>
    <scope>NUCLEOTIDE SEQUENCE</scope>
    <source>
        <strain evidence="2">10037</strain>
    </source>
</reference>
<sequence>MDYKWYEEMNCAVTVCDNDGNIIFMNRKSRDTFAEGTDRLVGSNLRACHSDRSWDTIQRLLKTGGTNSYTIHKKGVKKMIYQTAWFENGKVMGLVEISMVIPEEMPHYER</sequence>
<evidence type="ECO:0000313" key="2">
    <source>
        <dbReference type="EMBL" id="MBO8464870.1"/>
    </source>
</evidence>
<reference evidence="2" key="2">
    <citation type="journal article" date="2021" name="PeerJ">
        <title>Extensive microbial diversity within the chicken gut microbiome revealed by metagenomics and culture.</title>
        <authorList>
            <person name="Gilroy R."/>
            <person name="Ravi A."/>
            <person name="Getino M."/>
            <person name="Pursley I."/>
            <person name="Horton D.L."/>
            <person name="Alikhan N.F."/>
            <person name="Baker D."/>
            <person name="Gharbi K."/>
            <person name="Hall N."/>
            <person name="Watson M."/>
            <person name="Adriaenssens E.M."/>
            <person name="Foster-Nyarko E."/>
            <person name="Jarju S."/>
            <person name="Secka A."/>
            <person name="Antonio M."/>
            <person name="Oren A."/>
            <person name="Chaudhuri R.R."/>
            <person name="La Ragione R."/>
            <person name="Hildebrand F."/>
            <person name="Pallen M.J."/>
        </authorList>
    </citation>
    <scope>NUCLEOTIDE SEQUENCE</scope>
    <source>
        <strain evidence="2">10037</strain>
    </source>
</reference>
<evidence type="ECO:0000313" key="3">
    <source>
        <dbReference type="Proteomes" id="UP000823597"/>
    </source>
</evidence>
<dbReference type="InterPro" id="IPR013656">
    <property type="entry name" value="PAS_4"/>
</dbReference>
<proteinExistence type="predicted"/>
<dbReference type="SUPFAM" id="SSF55785">
    <property type="entry name" value="PYP-like sensor domain (PAS domain)"/>
    <property type="match status" value="1"/>
</dbReference>
<gene>
    <name evidence="2" type="ORF">IAB93_02590</name>
</gene>
<comment type="caution">
    <text evidence="2">The sequence shown here is derived from an EMBL/GenBank/DDBJ whole genome shotgun (WGS) entry which is preliminary data.</text>
</comment>
<dbReference type="EMBL" id="JADIME010000029">
    <property type="protein sequence ID" value="MBO8464870.1"/>
    <property type="molecule type" value="Genomic_DNA"/>
</dbReference>
<protein>
    <submittedName>
        <fullName evidence="2">PAS domain-containing protein</fullName>
    </submittedName>
</protein>
<feature type="domain" description="PAS fold-4" evidence="1">
    <location>
        <begin position="7"/>
        <end position="61"/>
    </location>
</feature>
<dbReference type="Gene3D" id="3.30.450.20">
    <property type="entry name" value="PAS domain"/>
    <property type="match status" value="1"/>
</dbReference>
<dbReference type="AlphaFoldDB" id="A0A9D9N9B5"/>
<dbReference type="Pfam" id="PF08448">
    <property type="entry name" value="PAS_4"/>
    <property type="match status" value="1"/>
</dbReference>
<evidence type="ECO:0000259" key="1">
    <source>
        <dbReference type="Pfam" id="PF08448"/>
    </source>
</evidence>
<dbReference type="Proteomes" id="UP000823597">
    <property type="component" value="Unassembled WGS sequence"/>
</dbReference>
<organism evidence="2 3">
    <name type="scientific">Candidatus Merdivivens pullistercoris</name>
    <dbReference type="NCBI Taxonomy" id="2840873"/>
    <lineage>
        <taxon>Bacteria</taxon>
        <taxon>Pseudomonadati</taxon>
        <taxon>Bacteroidota</taxon>
        <taxon>Bacteroidia</taxon>
        <taxon>Bacteroidales</taxon>
        <taxon>Muribaculaceae</taxon>
        <taxon>Muribaculaceae incertae sedis</taxon>
        <taxon>Candidatus Merdivivens</taxon>
    </lineage>
</organism>